<dbReference type="PANTHER" id="PTHR24421">
    <property type="entry name" value="NITRATE/NITRITE SENSOR PROTEIN NARX-RELATED"/>
    <property type="match status" value="1"/>
</dbReference>
<comment type="caution">
    <text evidence="11">The sequence shown here is derived from an EMBL/GenBank/DDBJ whole genome shotgun (WGS) entry which is preliminary data.</text>
</comment>
<evidence type="ECO:0000256" key="3">
    <source>
        <dbReference type="ARBA" id="ARBA00022553"/>
    </source>
</evidence>
<dbReference type="GO" id="GO:0000155">
    <property type="term" value="F:phosphorelay sensor kinase activity"/>
    <property type="evidence" value="ECO:0007669"/>
    <property type="project" value="InterPro"/>
</dbReference>
<keyword evidence="9" id="KW-1133">Transmembrane helix</keyword>
<keyword evidence="4" id="KW-0808">Transferase</keyword>
<evidence type="ECO:0000256" key="5">
    <source>
        <dbReference type="ARBA" id="ARBA00022741"/>
    </source>
</evidence>
<keyword evidence="12" id="KW-1185">Reference proteome</keyword>
<keyword evidence="7" id="KW-0067">ATP-binding</keyword>
<protein>
    <recommendedName>
        <fullName evidence="2">histidine kinase</fullName>
        <ecNumber evidence="2">2.7.13.3</ecNumber>
    </recommendedName>
</protein>
<dbReference type="PROSITE" id="PS50109">
    <property type="entry name" value="HIS_KIN"/>
    <property type="match status" value="1"/>
</dbReference>
<keyword evidence="6 11" id="KW-0418">Kinase</keyword>
<accession>A0A401YJT4</accession>
<dbReference type="GO" id="GO:0016020">
    <property type="term" value="C:membrane"/>
    <property type="evidence" value="ECO:0007669"/>
    <property type="project" value="InterPro"/>
</dbReference>
<evidence type="ECO:0000256" key="8">
    <source>
        <dbReference type="ARBA" id="ARBA00023012"/>
    </source>
</evidence>
<dbReference type="PANTHER" id="PTHR24421:SF10">
    <property type="entry name" value="NITRATE_NITRITE SENSOR PROTEIN NARQ"/>
    <property type="match status" value="1"/>
</dbReference>
<dbReference type="Gene3D" id="1.20.5.1930">
    <property type="match status" value="1"/>
</dbReference>
<dbReference type="InterPro" id="IPR003594">
    <property type="entry name" value="HATPase_dom"/>
</dbReference>
<dbReference type="AlphaFoldDB" id="A0A401YJT4"/>
<dbReference type="Gene3D" id="3.30.565.10">
    <property type="entry name" value="Histidine kinase-like ATPase, C-terminal domain"/>
    <property type="match status" value="1"/>
</dbReference>
<dbReference type="EMBL" id="BIFH01000016">
    <property type="protein sequence ID" value="GCD94789.1"/>
    <property type="molecule type" value="Genomic_DNA"/>
</dbReference>
<name>A0A401YJT4_9ACTN</name>
<dbReference type="GO" id="GO:0046983">
    <property type="term" value="F:protein dimerization activity"/>
    <property type="evidence" value="ECO:0007669"/>
    <property type="project" value="InterPro"/>
</dbReference>
<dbReference type="Pfam" id="PF07730">
    <property type="entry name" value="HisKA_3"/>
    <property type="match status" value="1"/>
</dbReference>
<evidence type="ECO:0000259" key="10">
    <source>
        <dbReference type="PROSITE" id="PS50109"/>
    </source>
</evidence>
<gene>
    <name evidence="11" type="ORF">EHYA_02458</name>
</gene>
<dbReference type="InterPro" id="IPR005467">
    <property type="entry name" value="His_kinase_dom"/>
</dbReference>
<proteinExistence type="predicted"/>
<dbReference type="InterPro" id="IPR036890">
    <property type="entry name" value="HATPase_C_sf"/>
</dbReference>
<feature type="transmembrane region" description="Helical" evidence="9">
    <location>
        <begin position="108"/>
        <end position="127"/>
    </location>
</feature>
<keyword evidence="8" id="KW-0902">Two-component regulatory system</keyword>
<keyword evidence="9" id="KW-0472">Membrane</keyword>
<evidence type="ECO:0000256" key="2">
    <source>
        <dbReference type="ARBA" id="ARBA00012438"/>
    </source>
</evidence>
<feature type="transmembrane region" description="Helical" evidence="9">
    <location>
        <begin position="134"/>
        <end position="152"/>
    </location>
</feature>
<dbReference type="OrthoDB" id="227596at2"/>
<dbReference type="SUPFAM" id="SSF55874">
    <property type="entry name" value="ATPase domain of HSP90 chaperone/DNA topoisomerase II/histidine kinase"/>
    <property type="match status" value="1"/>
</dbReference>
<sequence>MTAMGSEPSRPFTLRLRAEHRVALDVLAALVGAAIAVLRVLDAYHHHDPHGRGWPEPGPLDLWVALAGVGTLAGALVLRRFRPALAMGVVVAAWAVVVAVAGKTTIAPAVGGPFVVLVSMAVVYRAAVTCPPRGAVGVLAVGLLGAVPWLFGSEDLRRNAWLTPLFVGLAGAVGYAVGRQRAYAAALREHHAELARSEFAEERLRLARELHDVIAHSLGVVNVQAGYGGFVLDQRPAAAREALATIRRISGETIREMRGLLGVLRADGPADRLPAPGLADLPALLDRGAEAGLRVESTVLGVPRELPPGVELSAYRIVQEALTNITRHARTANGRVTVDYRGDALAIEVSDDGVGPGTGWPDELPYGHGLAGMRERVGLYGGEFTAGPLPGRGFRVTAVLPLPERAA</sequence>
<dbReference type="CDD" id="cd16917">
    <property type="entry name" value="HATPase_UhpB-NarQ-NarX-like"/>
    <property type="match status" value="1"/>
</dbReference>
<feature type="domain" description="Histidine kinase" evidence="10">
    <location>
        <begin position="316"/>
        <end position="404"/>
    </location>
</feature>
<feature type="transmembrane region" description="Helical" evidence="9">
    <location>
        <begin position="21"/>
        <end position="40"/>
    </location>
</feature>
<evidence type="ECO:0000256" key="6">
    <source>
        <dbReference type="ARBA" id="ARBA00022777"/>
    </source>
</evidence>
<feature type="transmembrane region" description="Helical" evidence="9">
    <location>
        <begin position="85"/>
        <end position="102"/>
    </location>
</feature>
<dbReference type="RefSeq" id="WP_126636933.1">
    <property type="nucleotide sequence ID" value="NZ_BIFH01000016.1"/>
</dbReference>
<keyword evidence="3" id="KW-0597">Phosphoprotein</keyword>
<dbReference type="Pfam" id="PF02518">
    <property type="entry name" value="HATPase_c"/>
    <property type="match status" value="1"/>
</dbReference>
<reference evidence="11 12" key="1">
    <citation type="submission" date="2018-12" db="EMBL/GenBank/DDBJ databases">
        <title>Draft genome sequence of Embleya hyalina NBRC 13850T.</title>
        <authorList>
            <person name="Komaki H."/>
            <person name="Hosoyama A."/>
            <person name="Kimura A."/>
            <person name="Ichikawa N."/>
            <person name="Tamura T."/>
        </authorList>
    </citation>
    <scope>NUCLEOTIDE SEQUENCE [LARGE SCALE GENOMIC DNA]</scope>
    <source>
        <strain evidence="11 12">NBRC 13850</strain>
    </source>
</reference>
<keyword evidence="5" id="KW-0547">Nucleotide-binding</keyword>
<comment type="catalytic activity">
    <reaction evidence="1">
        <text>ATP + protein L-histidine = ADP + protein N-phospho-L-histidine.</text>
        <dbReference type="EC" id="2.7.13.3"/>
    </reaction>
</comment>
<feature type="transmembrane region" description="Helical" evidence="9">
    <location>
        <begin position="60"/>
        <end position="78"/>
    </location>
</feature>
<dbReference type="InterPro" id="IPR011712">
    <property type="entry name" value="Sig_transdc_His_kin_sub3_dim/P"/>
</dbReference>
<dbReference type="InterPro" id="IPR050482">
    <property type="entry name" value="Sensor_HK_TwoCompSys"/>
</dbReference>
<evidence type="ECO:0000313" key="12">
    <source>
        <dbReference type="Proteomes" id="UP000286931"/>
    </source>
</evidence>
<evidence type="ECO:0000256" key="4">
    <source>
        <dbReference type="ARBA" id="ARBA00022679"/>
    </source>
</evidence>
<evidence type="ECO:0000256" key="1">
    <source>
        <dbReference type="ARBA" id="ARBA00000085"/>
    </source>
</evidence>
<evidence type="ECO:0000256" key="7">
    <source>
        <dbReference type="ARBA" id="ARBA00022840"/>
    </source>
</evidence>
<feature type="transmembrane region" description="Helical" evidence="9">
    <location>
        <begin position="158"/>
        <end position="178"/>
    </location>
</feature>
<evidence type="ECO:0000313" key="11">
    <source>
        <dbReference type="EMBL" id="GCD94789.1"/>
    </source>
</evidence>
<dbReference type="EC" id="2.7.13.3" evidence="2"/>
<evidence type="ECO:0000256" key="9">
    <source>
        <dbReference type="SAM" id="Phobius"/>
    </source>
</evidence>
<dbReference type="GO" id="GO:0005524">
    <property type="term" value="F:ATP binding"/>
    <property type="evidence" value="ECO:0007669"/>
    <property type="project" value="UniProtKB-KW"/>
</dbReference>
<dbReference type="Proteomes" id="UP000286931">
    <property type="component" value="Unassembled WGS sequence"/>
</dbReference>
<organism evidence="11 12">
    <name type="scientific">Embleya hyalina</name>
    <dbReference type="NCBI Taxonomy" id="516124"/>
    <lineage>
        <taxon>Bacteria</taxon>
        <taxon>Bacillati</taxon>
        <taxon>Actinomycetota</taxon>
        <taxon>Actinomycetes</taxon>
        <taxon>Kitasatosporales</taxon>
        <taxon>Streptomycetaceae</taxon>
        <taxon>Embleya</taxon>
    </lineage>
</organism>
<keyword evidence="9" id="KW-0812">Transmembrane</keyword>